<evidence type="ECO:0000313" key="1">
    <source>
        <dbReference type="EMBL" id="NKE67995.1"/>
    </source>
</evidence>
<dbReference type="EMBL" id="VTOX01000008">
    <property type="protein sequence ID" value="NKE67995.1"/>
    <property type="molecule type" value="Genomic_DNA"/>
</dbReference>
<name>A0A7X6DIY9_9BURK</name>
<sequence>MTTPQAAQARRRDWLSVLTRAPTEDLEACAGRAGPLPPVETVRRAEVGMVMLRGRVGGTGDAFNLGEASLTRCAVRLGGTLGVGYVLGRDRRKAELVALFDALLQDEQRHPAWMREVVEPLRERQQRERGAASRAAASSRVDFFTMVRGEA</sequence>
<dbReference type="Proteomes" id="UP000521868">
    <property type="component" value="Unassembled WGS sequence"/>
</dbReference>
<dbReference type="RefSeq" id="WP_168109121.1">
    <property type="nucleotide sequence ID" value="NZ_VTOX01000008.1"/>
</dbReference>
<comment type="caution">
    <text evidence="1">The sequence shown here is derived from an EMBL/GenBank/DDBJ whole genome shotgun (WGS) entry which is preliminary data.</text>
</comment>
<proteinExistence type="predicted"/>
<keyword evidence="2" id="KW-1185">Reference proteome</keyword>
<dbReference type="GO" id="GO:0015716">
    <property type="term" value="P:organic phosphonate transport"/>
    <property type="evidence" value="ECO:0007669"/>
    <property type="project" value="InterPro"/>
</dbReference>
<dbReference type="GO" id="GO:0019634">
    <property type="term" value="P:organic phosphonate metabolic process"/>
    <property type="evidence" value="ECO:0007669"/>
    <property type="project" value="InterPro"/>
</dbReference>
<dbReference type="Pfam" id="PF06754">
    <property type="entry name" value="PhnG"/>
    <property type="match status" value="1"/>
</dbReference>
<dbReference type="NCBIfam" id="TIGR03293">
    <property type="entry name" value="PhnG_redo"/>
    <property type="match status" value="1"/>
</dbReference>
<organism evidence="1 2">
    <name type="scientific">Ramlibacter lithotrophicus</name>
    <dbReference type="NCBI Taxonomy" id="2606681"/>
    <lineage>
        <taxon>Bacteria</taxon>
        <taxon>Pseudomonadati</taxon>
        <taxon>Pseudomonadota</taxon>
        <taxon>Betaproteobacteria</taxon>
        <taxon>Burkholderiales</taxon>
        <taxon>Comamonadaceae</taxon>
        <taxon>Ramlibacter</taxon>
    </lineage>
</organism>
<dbReference type="GO" id="GO:0016829">
    <property type="term" value="F:lyase activity"/>
    <property type="evidence" value="ECO:0007669"/>
    <property type="project" value="UniProtKB-KW"/>
</dbReference>
<dbReference type="InterPro" id="IPR009609">
    <property type="entry name" value="Phosphonate_metab_PhnG"/>
</dbReference>
<dbReference type="AlphaFoldDB" id="A0A7X6DIY9"/>
<keyword evidence="1" id="KW-0456">Lyase</keyword>
<protein>
    <submittedName>
        <fullName evidence="1">Phosphonate C-P lyase system protein PhnG</fullName>
    </submittedName>
</protein>
<accession>A0A7X6DIY9</accession>
<reference evidence="1 2" key="1">
    <citation type="journal article" date="2020" name="Nature">
        <title>Bacterial chemolithoautotrophy via manganese oxidation.</title>
        <authorList>
            <person name="Yu H."/>
            <person name="Leadbetter J.R."/>
        </authorList>
    </citation>
    <scope>NUCLEOTIDE SEQUENCE [LARGE SCALE GENOMIC DNA]</scope>
    <source>
        <strain evidence="1 2">RBP-1</strain>
    </source>
</reference>
<gene>
    <name evidence="1" type="primary">phnG</name>
    <name evidence="1" type="ORF">RAMLITH_19410</name>
</gene>
<evidence type="ECO:0000313" key="2">
    <source>
        <dbReference type="Proteomes" id="UP000521868"/>
    </source>
</evidence>